<gene>
    <name evidence="9" type="ORF">Fuma_02040</name>
</gene>
<keyword evidence="2 6" id="KW-0645">Protease</keyword>
<accession>A0A1P8WEF7</accession>
<dbReference type="EMBL" id="CP017641">
    <property type="protein sequence ID" value="APZ92429.1"/>
    <property type="molecule type" value="Genomic_DNA"/>
</dbReference>
<feature type="active site" description="Charge relay system" evidence="5 6">
    <location>
        <position position="455"/>
    </location>
</feature>
<sequence length="552" mass="60000">MRLPRADAGTIFTQFAHSGNVRREAIRLQSVRYGIAEEFMNIRPHRILLLVCAVLFFTEQTAFARKFRLHSRCRAEHRLSSELAMVRHAKSHYMGVCRDGKAVFEVPVEQEQVMRSMAEGVEKEDAVPEVRSTRLLISYADQRSKPRAETLRAAGLNMIQDYSHGSFLIVEPQGAVTSDAVETLLADDAVAYVAPDYIMSIPDREAADTTGPANPDVLSNDPYLDRLWGMKNCGATKVWPVIRDSPTVIVAVIDSGVDYRHPDLKDNMWSRGGQHGYDFYDNDNDPLDEENHGTHVAGTIAGVGNNAVGVVGVSWKAQIMAMRFLGPDGSGATSDAVRCIDWAVDNGAHILCNSWGGPDSSPELAEAVARAERKGVLFVAAAGNTGGTGNNNDLRPGYPASLTQANVIAVGAIDENDARGSFSHYGQQSVDIGAPGVQILSTTRNNKYDSYSGTSMAAPHVAGAAALVWANTFAAPTQTPTQMTKVRDLIYENARPVAALRQFWGHRAPAKIPGGVLDISFLARTAPDVPPVTPTPRRRLVENRMIVDPTRL</sequence>
<evidence type="ECO:0000256" key="7">
    <source>
        <dbReference type="RuleBase" id="RU003355"/>
    </source>
</evidence>
<evidence type="ECO:0000313" key="9">
    <source>
        <dbReference type="EMBL" id="APZ92429.1"/>
    </source>
</evidence>
<dbReference type="AlphaFoldDB" id="A0A1P8WEF7"/>
<evidence type="ECO:0000256" key="4">
    <source>
        <dbReference type="ARBA" id="ARBA00022825"/>
    </source>
</evidence>
<dbReference type="KEGG" id="fmr:Fuma_02040"/>
<dbReference type="PANTHER" id="PTHR43399:SF4">
    <property type="entry name" value="CELL WALL-ASSOCIATED PROTEASE"/>
    <property type="match status" value="1"/>
</dbReference>
<dbReference type="PROSITE" id="PS00137">
    <property type="entry name" value="SUBTILASE_HIS"/>
    <property type="match status" value="1"/>
</dbReference>
<evidence type="ECO:0000256" key="5">
    <source>
        <dbReference type="PIRSR" id="PIRSR615500-1"/>
    </source>
</evidence>
<name>A0A1P8WEF7_9PLAN</name>
<dbReference type="InterPro" id="IPR023827">
    <property type="entry name" value="Peptidase_S8_Asp-AS"/>
</dbReference>
<dbReference type="Proteomes" id="UP000187735">
    <property type="component" value="Chromosome"/>
</dbReference>
<dbReference type="InterPro" id="IPR036852">
    <property type="entry name" value="Peptidase_S8/S53_dom_sf"/>
</dbReference>
<dbReference type="PROSITE" id="PS00138">
    <property type="entry name" value="SUBTILASE_SER"/>
    <property type="match status" value="1"/>
</dbReference>
<dbReference type="Gene3D" id="3.40.50.200">
    <property type="entry name" value="Peptidase S8/S53 domain"/>
    <property type="match status" value="1"/>
</dbReference>
<dbReference type="InterPro" id="IPR034204">
    <property type="entry name" value="PfSUB1-like_cat_dom"/>
</dbReference>
<feature type="active site" description="Charge relay system" evidence="5 6">
    <location>
        <position position="254"/>
    </location>
</feature>
<dbReference type="PRINTS" id="PR00723">
    <property type="entry name" value="SUBTILISIN"/>
</dbReference>
<proteinExistence type="inferred from homology"/>
<evidence type="ECO:0000256" key="1">
    <source>
        <dbReference type="ARBA" id="ARBA00011073"/>
    </source>
</evidence>
<evidence type="ECO:0000256" key="6">
    <source>
        <dbReference type="PROSITE-ProRule" id="PRU01240"/>
    </source>
</evidence>
<keyword evidence="4 6" id="KW-0720">Serine protease</keyword>
<feature type="active site" description="Charge relay system" evidence="5 6">
    <location>
        <position position="292"/>
    </location>
</feature>
<dbReference type="InterPro" id="IPR015500">
    <property type="entry name" value="Peptidase_S8_subtilisin-rel"/>
</dbReference>
<dbReference type="GO" id="GO:0004252">
    <property type="term" value="F:serine-type endopeptidase activity"/>
    <property type="evidence" value="ECO:0007669"/>
    <property type="project" value="UniProtKB-UniRule"/>
</dbReference>
<dbReference type="SUPFAM" id="SSF52743">
    <property type="entry name" value="Subtilisin-like"/>
    <property type="match status" value="1"/>
</dbReference>
<dbReference type="GO" id="GO:0006508">
    <property type="term" value="P:proteolysis"/>
    <property type="evidence" value="ECO:0007669"/>
    <property type="project" value="UniProtKB-KW"/>
</dbReference>
<evidence type="ECO:0000256" key="3">
    <source>
        <dbReference type="ARBA" id="ARBA00022801"/>
    </source>
</evidence>
<evidence type="ECO:0000256" key="2">
    <source>
        <dbReference type="ARBA" id="ARBA00022670"/>
    </source>
</evidence>
<dbReference type="InterPro" id="IPR051048">
    <property type="entry name" value="Peptidase_S8/S53_subtilisin"/>
</dbReference>
<keyword evidence="3 6" id="KW-0378">Hydrolase</keyword>
<dbReference type="InterPro" id="IPR022398">
    <property type="entry name" value="Peptidase_S8_His-AS"/>
</dbReference>
<dbReference type="EC" id="3.4.21.-" evidence="9"/>
<dbReference type="PROSITE" id="PS51892">
    <property type="entry name" value="SUBTILASE"/>
    <property type="match status" value="1"/>
</dbReference>
<feature type="domain" description="Peptidase S8/S53" evidence="8">
    <location>
        <begin position="247"/>
        <end position="495"/>
    </location>
</feature>
<dbReference type="STRING" id="1891926.Fuma_02040"/>
<dbReference type="PROSITE" id="PS00136">
    <property type="entry name" value="SUBTILASE_ASP"/>
    <property type="match status" value="1"/>
</dbReference>
<protein>
    <submittedName>
        <fullName evidence="9">Thermophilic serine proteinase</fullName>
        <ecNumber evidence="9">3.4.21.-</ecNumber>
    </submittedName>
</protein>
<keyword evidence="10" id="KW-1185">Reference proteome</keyword>
<dbReference type="Pfam" id="PF00082">
    <property type="entry name" value="Peptidase_S8"/>
    <property type="match status" value="1"/>
</dbReference>
<evidence type="ECO:0000259" key="8">
    <source>
        <dbReference type="Pfam" id="PF00082"/>
    </source>
</evidence>
<comment type="similarity">
    <text evidence="1 6 7">Belongs to the peptidase S8 family.</text>
</comment>
<dbReference type="PANTHER" id="PTHR43399">
    <property type="entry name" value="SUBTILISIN-RELATED"/>
    <property type="match status" value="1"/>
</dbReference>
<organism evidence="9 10">
    <name type="scientific">Fuerstiella marisgermanici</name>
    <dbReference type="NCBI Taxonomy" id="1891926"/>
    <lineage>
        <taxon>Bacteria</taxon>
        <taxon>Pseudomonadati</taxon>
        <taxon>Planctomycetota</taxon>
        <taxon>Planctomycetia</taxon>
        <taxon>Planctomycetales</taxon>
        <taxon>Planctomycetaceae</taxon>
        <taxon>Fuerstiella</taxon>
    </lineage>
</organism>
<reference evidence="9 10" key="1">
    <citation type="journal article" date="2016" name="Front. Microbiol.">
        <title>Fuerstia marisgermanicae gen. nov., sp. nov., an Unusual Member of the Phylum Planctomycetes from the German Wadden Sea.</title>
        <authorList>
            <person name="Kohn T."/>
            <person name="Heuer A."/>
            <person name="Jogler M."/>
            <person name="Vollmers J."/>
            <person name="Boedeker C."/>
            <person name="Bunk B."/>
            <person name="Rast P."/>
            <person name="Borchert D."/>
            <person name="Glockner I."/>
            <person name="Freese H.M."/>
            <person name="Klenk H.P."/>
            <person name="Overmann J."/>
            <person name="Kaster A.K."/>
            <person name="Rohde M."/>
            <person name="Wiegand S."/>
            <person name="Jogler C."/>
        </authorList>
    </citation>
    <scope>NUCLEOTIDE SEQUENCE [LARGE SCALE GENOMIC DNA]</scope>
    <source>
        <strain evidence="9 10">NH11</strain>
    </source>
</reference>
<dbReference type="InterPro" id="IPR023828">
    <property type="entry name" value="Peptidase_S8_Ser-AS"/>
</dbReference>
<evidence type="ECO:0000313" key="10">
    <source>
        <dbReference type="Proteomes" id="UP000187735"/>
    </source>
</evidence>
<dbReference type="InterPro" id="IPR000209">
    <property type="entry name" value="Peptidase_S8/S53_dom"/>
</dbReference>
<dbReference type="CDD" id="cd07473">
    <property type="entry name" value="Peptidases_S8_Subtilisin_like"/>
    <property type="match status" value="1"/>
</dbReference>